<organism evidence="2 3">
    <name type="scientific">Blautia wexlerae</name>
    <dbReference type="NCBI Taxonomy" id="418240"/>
    <lineage>
        <taxon>Bacteria</taxon>
        <taxon>Bacillati</taxon>
        <taxon>Bacillota</taxon>
        <taxon>Clostridia</taxon>
        <taxon>Lachnospirales</taxon>
        <taxon>Lachnospiraceae</taxon>
        <taxon>Blautia</taxon>
    </lineage>
</organism>
<gene>
    <name evidence="2" type="ORF">GT728_03390</name>
</gene>
<dbReference type="Gene3D" id="3.40.50.300">
    <property type="entry name" value="P-loop containing nucleotide triphosphate hydrolases"/>
    <property type="match status" value="1"/>
</dbReference>
<dbReference type="SUPFAM" id="SSF52540">
    <property type="entry name" value="P-loop containing nucleoside triphosphate hydrolases"/>
    <property type="match status" value="1"/>
</dbReference>
<accession>A0A6L8SYG6</accession>
<evidence type="ECO:0000259" key="1">
    <source>
        <dbReference type="PROSITE" id="PS50052"/>
    </source>
</evidence>
<dbReference type="InterPro" id="IPR008145">
    <property type="entry name" value="GK/Ca_channel_bsu"/>
</dbReference>
<dbReference type="RefSeq" id="WP_161233384.1">
    <property type="nucleotide sequence ID" value="NZ_JBDMHZ010000001.1"/>
</dbReference>
<dbReference type="AlphaFoldDB" id="A0A6L8SYG6"/>
<dbReference type="InterPro" id="IPR027417">
    <property type="entry name" value="P-loop_NTPase"/>
</dbReference>
<proteinExistence type="predicted"/>
<reference evidence="2 3" key="1">
    <citation type="journal article" date="2019" name="Nat. Med.">
        <title>A library of human gut bacterial isolates paired with longitudinal multiomics data enables mechanistic microbiome research.</title>
        <authorList>
            <person name="Poyet M."/>
            <person name="Groussin M."/>
            <person name="Gibbons S.M."/>
            <person name="Avila-Pacheco J."/>
            <person name="Jiang X."/>
            <person name="Kearney S.M."/>
            <person name="Perrotta A.R."/>
            <person name="Berdy B."/>
            <person name="Zhao S."/>
            <person name="Lieberman T.D."/>
            <person name="Swanson P.K."/>
            <person name="Smith M."/>
            <person name="Roesemann S."/>
            <person name="Alexander J.E."/>
            <person name="Rich S.A."/>
            <person name="Livny J."/>
            <person name="Vlamakis H."/>
            <person name="Clish C."/>
            <person name="Bullock K."/>
            <person name="Deik A."/>
            <person name="Scott J."/>
            <person name="Pierce K.A."/>
            <person name="Xavier R.J."/>
            <person name="Alm E.J."/>
        </authorList>
    </citation>
    <scope>NUCLEOTIDE SEQUENCE [LARGE SCALE GENOMIC DNA]</scope>
    <source>
        <strain evidence="2 3">BIOML-A1</strain>
    </source>
</reference>
<evidence type="ECO:0000313" key="2">
    <source>
        <dbReference type="EMBL" id="MZL32264.1"/>
    </source>
</evidence>
<evidence type="ECO:0000313" key="3">
    <source>
        <dbReference type="Proteomes" id="UP000477285"/>
    </source>
</evidence>
<protein>
    <recommendedName>
        <fullName evidence="1">Guanylate kinase-like domain-containing protein</fullName>
    </recommendedName>
</protein>
<dbReference type="SMART" id="SM00072">
    <property type="entry name" value="GuKc"/>
    <property type="match status" value="1"/>
</dbReference>
<dbReference type="PROSITE" id="PS50052">
    <property type="entry name" value="GUANYLATE_KINASE_2"/>
    <property type="match status" value="1"/>
</dbReference>
<dbReference type="Gene3D" id="3.30.63.10">
    <property type="entry name" value="Guanylate Kinase phosphate binding domain"/>
    <property type="match status" value="1"/>
</dbReference>
<dbReference type="InterPro" id="IPR008144">
    <property type="entry name" value="Guanylate_kin-like_dom"/>
</dbReference>
<name>A0A6L8SYG6_9FIRM</name>
<dbReference type="Proteomes" id="UP000477285">
    <property type="component" value="Unassembled WGS sequence"/>
</dbReference>
<dbReference type="EMBL" id="WWVQ01000005">
    <property type="protein sequence ID" value="MZL32264.1"/>
    <property type="molecule type" value="Genomic_DNA"/>
</dbReference>
<dbReference type="Pfam" id="PF00625">
    <property type="entry name" value="Guanylate_kin"/>
    <property type="match status" value="1"/>
</dbReference>
<comment type="caution">
    <text evidence="2">The sequence shown here is derived from an EMBL/GenBank/DDBJ whole genome shotgun (WGS) entry which is preliminary data.</text>
</comment>
<feature type="domain" description="Guanylate kinase-like" evidence="1">
    <location>
        <begin position="4"/>
        <end position="181"/>
    </location>
</feature>
<sequence>MHKKLVFLFIGRTASGKSSLARYICETLGLRQVKSITTRLPRKDEITGYEDHYFVSESEFDEIKFKEGFVAYTEINGIKYGTTYNEIVNSDIYVIDPNGAKYLKEHCKDEFKFIEIYFSSPFELAKDRFLKRDGSEEEFYSRYNSEDEQFTKYEEAEGYDHLFVNDMSFSKAAEALCDLLKSEMEKEKSL</sequence>